<evidence type="ECO:0000256" key="1">
    <source>
        <dbReference type="SAM" id="MobiDB-lite"/>
    </source>
</evidence>
<evidence type="ECO:0000313" key="3">
    <source>
        <dbReference type="EMBL" id="CAE0142261.1"/>
    </source>
</evidence>
<feature type="region of interest" description="Disordered" evidence="1">
    <location>
        <begin position="311"/>
        <end position="447"/>
    </location>
</feature>
<dbReference type="AlphaFoldDB" id="A0A7S3BTE2"/>
<proteinExistence type="predicted"/>
<protein>
    <recommendedName>
        <fullName evidence="2">CSD domain-containing protein</fullName>
    </recommendedName>
</protein>
<feature type="compositionally biased region" description="Low complexity" evidence="1">
    <location>
        <begin position="364"/>
        <end position="385"/>
    </location>
</feature>
<organism evidence="3">
    <name type="scientific">Prasinoderma singulare</name>
    <dbReference type="NCBI Taxonomy" id="676789"/>
    <lineage>
        <taxon>Eukaryota</taxon>
        <taxon>Viridiplantae</taxon>
        <taxon>Prasinodermophyta</taxon>
        <taxon>Prasinodermophyceae</taxon>
        <taxon>Prasinodermales</taxon>
        <taxon>Prasinodermaceae</taxon>
        <taxon>Prasinoderma</taxon>
    </lineage>
</organism>
<reference evidence="3" key="1">
    <citation type="submission" date="2021-01" db="EMBL/GenBank/DDBJ databases">
        <authorList>
            <person name="Corre E."/>
            <person name="Pelletier E."/>
            <person name="Niang G."/>
            <person name="Scheremetjew M."/>
            <person name="Finn R."/>
            <person name="Kale V."/>
            <person name="Holt S."/>
            <person name="Cochrane G."/>
            <person name="Meng A."/>
            <person name="Brown T."/>
            <person name="Cohen L."/>
        </authorList>
    </citation>
    <scope>NUCLEOTIDE SEQUENCE</scope>
    <source>
        <strain evidence="3">RCC927</strain>
    </source>
</reference>
<dbReference type="PROSITE" id="PS51857">
    <property type="entry name" value="CSD_2"/>
    <property type="match status" value="1"/>
</dbReference>
<feature type="domain" description="CSD" evidence="2">
    <location>
        <begin position="10"/>
        <end position="78"/>
    </location>
</feature>
<name>A0A7S3BTE2_9VIRI</name>
<feature type="region of interest" description="Disordered" evidence="1">
    <location>
        <begin position="514"/>
        <end position="540"/>
    </location>
</feature>
<feature type="region of interest" description="Disordered" evidence="1">
    <location>
        <begin position="667"/>
        <end position="700"/>
    </location>
</feature>
<dbReference type="InterPro" id="IPR002059">
    <property type="entry name" value="CSP_DNA-bd"/>
</dbReference>
<feature type="compositionally biased region" description="Polar residues" evidence="1">
    <location>
        <begin position="404"/>
        <end position="433"/>
    </location>
</feature>
<dbReference type="EMBL" id="HBHY01013694">
    <property type="protein sequence ID" value="CAE0142261.1"/>
    <property type="molecule type" value="Transcribed_RNA"/>
</dbReference>
<accession>A0A7S3BTE2</accession>
<gene>
    <name evidence="3" type="ORF">PSIN1315_LOCUS8781</name>
</gene>
<dbReference type="Pfam" id="PF00313">
    <property type="entry name" value="CSD"/>
    <property type="match status" value="1"/>
</dbReference>
<dbReference type="InterPro" id="IPR012340">
    <property type="entry name" value="NA-bd_OB-fold"/>
</dbReference>
<feature type="region of interest" description="Disordered" evidence="1">
    <location>
        <begin position="554"/>
        <end position="607"/>
    </location>
</feature>
<dbReference type="Gene3D" id="2.40.50.140">
    <property type="entry name" value="Nucleic acid-binding proteins"/>
    <property type="match status" value="1"/>
</dbReference>
<evidence type="ECO:0000259" key="2">
    <source>
        <dbReference type="PROSITE" id="PS51857"/>
    </source>
</evidence>
<feature type="region of interest" description="Disordered" evidence="1">
    <location>
        <begin position="643"/>
        <end position="662"/>
    </location>
</feature>
<sequence length="700" mass="73647">MWEQGPPPGLYSGTCKWFNIKEGFGFILPDHQHEPELFFHGFHLSSSRVKHKIWPGVELTYDKSVDKKGRPMAINVGYAGSADSWQEARNACRSQRVFDIIKDGAGLAHSDEYATSRYQQQQYTSSMHHVQHQHASLQQHPTAVLGGGSRSASWNRAMGVSLEDAHYMQQLQVAQVQQQQVQVAAAVAQQAAVQQVAAVAAQQPALVAQQPVLVAQQAAQQAAAVAQVAQVQQAQQAAAVAQAAVQQGAAVAAAQVAQVAAQQQIAMAASPTAVQQQQQMFAQQAQQRHLYHQQQQQLAAQHHFLYACQQAEQQQQQQQEEHADNAAEGGEEADGDSPPTPPPRQQQPALVAADDGVPTPPAPATQAQPLCAPRQRPTSFPSRSSPSPPSEGLRTAADGHGEGASSQDTAAVVPSSTSSQDTGASMLSPTSVCSAGDASGDRDFGADGDVALKDLQQLRLPPRRAFGANKVESEPVPTLTLPFGGAESSAGGVAGVGSNGEHSAPPQATAIRRSHSAWGAHSGRHGHGGGRPYPTHPTTALTAPDARARALARIEQQGAAQQQRMHSHGAMAHAPPRIPHRRTASSGAKVDVSRSHGSGHPAAVGPPLTGCADPGFAVKRATSGPLFGAGKVGWFQRSASLFSDSGRSPGDAEPPEQLSRPISRFAAARVASDESSTHSPGVQRAQPTLFGSVPNSMDYM</sequence>
<dbReference type="GO" id="GO:0003676">
    <property type="term" value="F:nucleic acid binding"/>
    <property type="evidence" value="ECO:0007669"/>
    <property type="project" value="InterPro"/>
</dbReference>
<dbReference type="CDD" id="cd04458">
    <property type="entry name" value="CSP_CDS"/>
    <property type="match status" value="1"/>
</dbReference>
<dbReference type="SUPFAM" id="SSF50249">
    <property type="entry name" value="Nucleic acid-binding proteins"/>
    <property type="match status" value="1"/>
</dbReference>